<evidence type="ECO:0000259" key="4">
    <source>
        <dbReference type="Pfam" id="PF25183"/>
    </source>
</evidence>
<proteinExistence type="predicted"/>
<dbReference type="SUPFAM" id="SSF49452">
    <property type="entry name" value="Starch-binding domain-like"/>
    <property type="match status" value="1"/>
</dbReference>
<dbReference type="SUPFAM" id="SSF56935">
    <property type="entry name" value="Porins"/>
    <property type="match status" value="1"/>
</dbReference>
<dbReference type="EMBL" id="JADKIO010000008">
    <property type="protein sequence ID" value="MBK9797197.1"/>
    <property type="molecule type" value="Genomic_DNA"/>
</dbReference>
<dbReference type="AlphaFoldDB" id="A0A9D7SGE2"/>
<keyword evidence="3" id="KW-0998">Cell outer membrane</keyword>
<reference evidence="5" key="1">
    <citation type="submission" date="2020-10" db="EMBL/GenBank/DDBJ databases">
        <title>Connecting structure to function with the recovery of over 1000 high-quality activated sludge metagenome-assembled genomes encoding full-length rRNA genes using long-read sequencing.</title>
        <authorList>
            <person name="Singleton C.M."/>
            <person name="Petriglieri F."/>
            <person name="Kristensen J.M."/>
            <person name="Kirkegaard R.H."/>
            <person name="Michaelsen T.Y."/>
            <person name="Andersen M.H."/>
            <person name="Karst S.M."/>
            <person name="Dueholm M.S."/>
            <person name="Nielsen P.H."/>
            <person name="Albertsen M."/>
        </authorList>
    </citation>
    <scope>NUCLEOTIDE SEQUENCE</scope>
    <source>
        <strain evidence="5">Skiv_18-Q3-R9-52_MAXAC.067</strain>
    </source>
</reference>
<gene>
    <name evidence="5" type="ORF">IPP58_11995</name>
</gene>
<evidence type="ECO:0000256" key="2">
    <source>
        <dbReference type="ARBA" id="ARBA00023136"/>
    </source>
</evidence>
<feature type="domain" description="TonB-dependent transporter Oar-like beta-barrel" evidence="4">
    <location>
        <begin position="244"/>
        <end position="318"/>
    </location>
</feature>
<dbReference type="Gene3D" id="2.40.170.20">
    <property type="entry name" value="TonB-dependent receptor, beta-barrel domain"/>
    <property type="match status" value="1"/>
</dbReference>
<dbReference type="InterPro" id="IPR057601">
    <property type="entry name" value="Oar-like_b-barrel"/>
</dbReference>
<dbReference type="Pfam" id="PF25183">
    <property type="entry name" value="OMP_b-brl_4"/>
    <property type="match status" value="1"/>
</dbReference>
<dbReference type="Gene3D" id="2.60.40.1120">
    <property type="entry name" value="Carboxypeptidase-like, regulatory domain"/>
    <property type="match status" value="1"/>
</dbReference>
<dbReference type="InterPro" id="IPR036942">
    <property type="entry name" value="Beta-barrel_TonB_sf"/>
</dbReference>
<evidence type="ECO:0000256" key="3">
    <source>
        <dbReference type="ARBA" id="ARBA00023237"/>
    </source>
</evidence>
<comment type="caution">
    <text evidence="5">The sequence shown here is derived from an EMBL/GenBank/DDBJ whole genome shotgun (WGS) entry which is preliminary data.</text>
</comment>
<dbReference type="GO" id="GO:0009279">
    <property type="term" value="C:cell outer membrane"/>
    <property type="evidence" value="ECO:0007669"/>
    <property type="project" value="UniProtKB-SubCell"/>
</dbReference>
<evidence type="ECO:0000313" key="5">
    <source>
        <dbReference type="EMBL" id="MBK9797197.1"/>
    </source>
</evidence>
<sequence length="996" mass="106956">MSRIINRLGFTTLALIAGSGVMGYAQDSTTGAISGTVTGPTGAVVAGARVVLDGGRGQVVRVTDANGTFKASALIPGTYQITVTATGFESASKLSTSVNINTLSPVRVTMSKAAGAVVEVVATSQALDTTTVTSGTTFSSDQFTTMPLGRSFVAIASMAPGVVDGGGTGAGNPSISGGSGLENQYVIDGANTTNTGFGGSGSFSIIYGSLGTGINSDFIQEVQVKSFAMEAEYGQTTGGIINAVTKSGSNTFQGSAFAFLDLNSLQATNRQVVRVGGTEQPTWKSYDRTELGFTVSGPVIKDKLFYFIGYNPVTESQKRVAPFQTNDSGVVVGAYPRSGQTLENKASSSAYYAKLQWVVTSNQILEFSTFGDPGKRDVGPQLFGSFRGTAGKDSGLDFGSTTMTLKYNATFLNEYFLEARLTSSENTFKTAVSALGNSEWQVRDTALNLADISLNSAGLYEQKLKGENKQYDIKLSRSWGNFDFKIGYLRENVQYASNLQRSGPLGFVDPHSGAVFSQGLRIDKRYGSINGGPAGTPYYRITRGDISDPKITTKTEYDAFFLQTAIKLDRFNFKLGVRMEGQKMIGQDQSYTFKMSDNIAPRLGVTYDMNGDGKSKLYAFWGRYFEKVPNDICVRAFSNEKGVNRSDFLTLAPGFNGLSNPILDGTPVVDDGADPTAPTTSHYRTTGDQTTIVIPGTKSMYQDELVFGFDVELANGVALSNRFIYRKLGRILEDMSLDGDSYFIANPGSNNGAIAAATGFTGVATFPDPTRNYYAFEFELRKSTSKYNAFMNLRLSKLEGNYEGLFRNDNGQSDPNISSLYDLPVEAMVDSGRGLTGNEQFLIGALPSDRTLVINAGGSYNLDLGFNVGFTARYLTGTPITSYLAHPVYENAGEIPVYGRGVEGRLPSRFLFDLAAQYTLKLGGSKQLIFLANVFNVFNQQKVTALDTNQDVGIAPIPPAVPNYPNVNYMRPTGVIGGTPAYDDGRRVRLGVKFSF</sequence>
<dbReference type="GO" id="GO:0030246">
    <property type="term" value="F:carbohydrate binding"/>
    <property type="evidence" value="ECO:0007669"/>
    <property type="project" value="InterPro"/>
</dbReference>
<organism evidence="5 6">
    <name type="scientific">Candidatus Geothrix skivensis</name>
    <dbReference type="NCBI Taxonomy" id="2954439"/>
    <lineage>
        <taxon>Bacteria</taxon>
        <taxon>Pseudomonadati</taxon>
        <taxon>Acidobacteriota</taxon>
        <taxon>Holophagae</taxon>
        <taxon>Holophagales</taxon>
        <taxon>Holophagaceae</taxon>
        <taxon>Geothrix</taxon>
    </lineage>
</organism>
<comment type="subcellular location">
    <subcellularLocation>
        <location evidence="1">Cell outer membrane</location>
    </subcellularLocation>
</comment>
<protein>
    <submittedName>
        <fullName evidence="5">TonB-dependent receptor</fullName>
    </submittedName>
</protein>
<dbReference type="Pfam" id="PF13620">
    <property type="entry name" value="CarboxypepD_reg"/>
    <property type="match status" value="1"/>
</dbReference>
<evidence type="ECO:0000256" key="1">
    <source>
        <dbReference type="ARBA" id="ARBA00004442"/>
    </source>
</evidence>
<accession>A0A9D7SGE2</accession>
<keyword evidence="5" id="KW-0675">Receptor</keyword>
<keyword evidence="2" id="KW-0472">Membrane</keyword>
<dbReference type="InterPro" id="IPR013784">
    <property type="entry name" value="Carb-bd-like_fold"/>
</dbReference>
<evidence type="ECO:0000313" key="6">
    <source>
        <dbReference type="Proteomes" id="UP000886657"/>
    </source>
</evidence>
<name>A0A9D7SGE2_9BACT</name>
<dbReference type="Proteomes" id="UP000886657">
    <property type="component" value="Unassembled WGS sequence"/>
</dbReference>